<name>A0A450URC3_9GAMM</name>
<dbReference type="PANTHER" id="PTHR30469">
    <property type="entry name" value="MULTIDRUG RESISTANCE PROTEIN MDTA"/>
    <property type="match status" value="1"/>
</dbReference>
<evidence type="ECO:0000256" key="2">
    <source>
        <dbReference type="ARBA" id="ARBA00009477"/>
    </source>
</evidence>
<proteinExistence type="inferred from homology"/>
<dbReference type="GO" id="GO:1990281">
    <property type="term" value="C:efflux pump complex"/>
    <property type="evidence" value="ECO:0007669"/>
    <property type="project" value="TreeGrafter"/>
</dbReference>
<evidence type="ECO:0000313" key="6">
    <source>
        <dbReference type="EMBL" id="VFJ95098.1"/>
    </source>
</evidence>
<dbReference type="InterPro" id="IPR058627">
    <property type="entry name" value="MdtA-like_C"/>
</dbReference>
<evidence type="ECO:0000259" key="5">
    <source>
        <dbReference type="Pfam" id="PF25967"/>
    </source>
</evidence>
<feature type="domain" description="Multidrug resistance protein MdtA-like barrel-sandwich hybrid" evidence="4">
    <location>
        <begin position="78"/>
        <end position="215"/>
    </location>
</feature>
<dbReference type="InterPro" id="IPR058625">
    <property type="entry name" value="MdtA-like_BSH"/>
</dbReference>
<evidence type="ECO:0000256" key="3">
    <source>
        <dbReference type="ARBA" id="ARBA00022448"/>
    </source>
</evidence>
<reference evidence="6" key="1">
    <citation type="submission" date="2019-02" db="EMBL/GenBank/DDBJ databases">
        <authorList>
            <person name="Gruber-Vodicka R. H."/>
            <person name="Seah K. B. B."/>
        </authorList>
    </citation>
    <scope>NUCLEOTIDE SEQUENCE</scope>
    <source>
        <strain evidence="6">BECK_M7</strain>
    </source>
</reference>
<dbReference type="Gene3D" id="1.10.287.470">
    <property type="entry name" value="Helix hairpin bin"/>
    <property type="match status" value="1"/>
</dbReference>
<dbReference type="Gene3D" id="2.40.420.20">
    <property type="match status" value="1"/>
</dbReference>
<dbReference type="InterPro" id="IPR006143">
    <property type="entry name" value="RND_pump_MFP"/>
</dbReference>
<dbReference type="Gene3D" id="2.40.50.100">
    <property type="match status" value="1"/>
</dbReference>
<dbReference type="Pfam" id="PF25917">
    <property type="entry name" value="BSH_RND"/>
    <property type="match status" value="1"/>
</dbReference>
<evidence type="ECO:0000256" key="1">
    <source>
        <dbReference type="ARBA" id="ARBA00004196"/>
    </source>
</evidence>
<feature type="domain" description="Multidrug resistance protein MdtA-like C-terminal permuted SH3" evidence="5">
    <location>
        <begin position="335"/>
        <end position="386"/>
    </location>
</feature>
<dbReference type="Gene3D" id="2.40.30.170">
    <property type="match status" value="1"/>
</dbReference>
<dbReference type="NCBIfam" id="TIGR01730">
    <property type="entry name" value="RND_mfp"/>
    <property type="match status" value="1"/>
</dbReference>
<accession>A0A450URC3</accession>
<protein>
    <submittedName>
        <fullName evidence="6">RND family efflux transporter, MFP subunit</fullName>
    </submittedName>
</protein>
<organism evidence="6">
    <name type="scientific">Candidatus Kentrum sp. LFY</name>
    <dbReference type="NCBI Taxonomy" id="2126342"/>
    <lineage>
        <taxon>Bacteria</taxon>
        <taxon>Pseudomonadati</taxon>
        <taxon>Pseudomonadota</taxon>
        <taxon>Gammaproteobacteria</taxon>
        <taxon>Candidatus Kentrum</taxon>
    </lineage>
</organism>
<comment type="subcellular location">
    <subcellularLocation>
        <location evidence="1">Cell envelope</location>
    </subcellularLocation>
</comment>
<evidence type="ECO:0000259" key="4">
    <source>
        <dbReference type="Pfam" id="PF25917"/>
    </source>
</evidence>
<dbReference type="AlphaFoldDB" id="A0A450URC3"/>
<dbReference type="GO" id="GO:0015562">
    <property type="term" value="F:efflux transmembrane transporter activity"/>
    <property type="evidence" value="ECO:0007669"/>
    <property type="project" value="TreeGrafter"/>
</dbReference>
<dbReference type="SUPFAM" id="SSF111369">
    <property type="entry name" value="HlyD-like secretion proteins"/>
    <property type="match status" value="1"/>
</dbReference>
<sequence>MDKASRRLSDMKRTLIAPLVVLAISAITGGLLIATAPDAKRRIPPPLPPAVEATSLRTQDYTVIITTRGTVSPRTQSTLVAEVSGRITSVSPKFRAGGFFETGNVLLTIDSRDYENTVTIMRAELAQARFILKEEEARVNQAQIDWKRLGGDQRPSDLVLRKPQLASRQASVAAAQARLYQAELDLERTRITAPYAGRVLEKLVDVGQHVSAGTVLASLYAVDYVEIRLPLSDEQLAFVDLPEAYRDQSLSAPSTRPQQKPGPLVTVSTRIGRNHHRWVGNIVRAEGAIDIESRQLFVIAQIDNPYARQGGRPPLKVGRFVKAEIRGRTLRGVFVVPSIAVRVGDEVWVIDDDKRLERRRVEVLWRDGEHVVIGKGLRDGESLVITALPHGVTGTAVTIVHGDEETRKREPKSE</sequence>
<keyword evidence="3" id="KW-0813">Transport</keyword>
<dbReference type="PANTHER" id="PTHR30469:SF12">
    <property type="entry name" value="MULTIDRUG RESISTANCE PROTEIN MDTA"/>
    <property type="match status" value="1"/>
</dbReference>
<comment type="similarity">
    <text evidence="2">Belongs to the membrane fusion protein (MFP) (TC 8.A.1) family.</text>
</comment>
<dbReference type="EMBL" id="CAADFF010000065">
    <property type="protein sequence ID" value="VFJ95098.1"/>
    <property type="molecule type" value="Genomic_DNA"/>
</dbReference>
<gene>
    <name evidence="6" type="ORF">BECKLFY1418B_GA0070995_106517</name>
</gene>
<dbReference type="Pfam" id="PF25967">
    <property type="entry name" value="RND-MFP_C"/>
    <property type="match status" value="1"/>
</dbReference>